<dbReference type="InterPro" id="IPR000415">
    <property type="entry name" value="Nitroreductase-like"/>
</dbReference>
<dbReference type="KEGG" id="mpl:Mpal_0200"/>
<dbReference type="InterPro" id="IPR029479">
    <property type="entry name" value="Nitroreductase"/>
</dbReference>
<dbReference type="PANTHER" id="PTHR43745">
    <property type="entry name" value="NITROREDUCTASE MJ1384-RELATED"/>
    <property type="match status" value="1"/>
</dbReference>
<dbReference type="Proteomes" id="UP000002457">
    <property type="component" value="Chromosome"/>
</dbReference>
<dbReference type="RefSeq" id="WP_012616906.1">
    <property type="nucleotide sequence ID" value="NC_011832.1"/>
</dbReference>
<keyword evidence="4" id="KW-1185">Reference proteome</keyword>
<dbReference type="OrthoDB" id="10206at2157"/>
<dbReference type="AlphaFoldDB" id="B8GJ14"/>
<dbReference type="GeneID" id="7270585"/>
<gene>
    <name evidence="3" type="ordered locus">Mpal_0200</name>
</gene>
<sequence>MTRESREDEQADDCGQVFREITAYPSSFRPDQIKGIPRPPLELPPSPESTPIPLPRPEAITVRPVDLRVAIEKRRSVRWFDNEEPLSLEELAYLLWCTQGVQEVVLEQYTLRTAPSAGAAHPLETYLLVNCVEGLEPGIYRYLALEHTLELINSHPEIALAVTEGCMEQQMVLRSAVTFLWTAVPYRTTWRYGPRGYRDIYIDAGHVCQNLYLAAGPIDCGVCAIESFQDDYMNRLLGLDGKTQFLIYCAAVGKIRHGL</sequence>
<dbReference type="Pfam" id="PF00881">
    <property type="entry name" value="Nitroreductase"/>
    <property type="match status" value="1"/>
</dbReference>
<dbReference type="PANTHER" id="PTHR43745:SF2">
    <property type="entry name" value="NITROREDUCTASE MJ1384-RELATED"/>
    <property type="match status" value="1"/>
</dbReference>
<feature type="compositionally biased region" description="Pro residues" evidence="1">
    <location>
        <begin position="37"/>
        <end position="56"/>
    </location>
</feature>
<evidence type="ECO:0000259" key="2">
    <source>
        <dbReference type="Pfam" id="PF00881"/>
    </source>
</evidence>
<dbReference type="NCBIfam" id="TIGR03605">
    <property type="entry name" value="antibiot_sagB"/>
    <property type="match status" value="1"/>
</dbReference>
<dbReference type="CDD" id="cd02142">
    <property type="entry name" value="McbC_SagB-like_oxidoreductase"/>
    <property type="match status" value="1"/>
</dbReference>
<name>B8GJ14_METPE</name>
<reference evidence="3 4" key="1">
    <citation type="journal article" date="2015" name="Genome Announc.">
        <title>Complete Genome Sequence of Methanosphaerula palustris E1-9CT, a Hydrogenotrophic Methanogen Isolated from a Minerotrophic Fen Peatland.</title>
        <authorList>
            <person name="Cadillo-Quiroz H."/>
            <person name="Browne P."/>
            <person name="Kyrpides N."/>
            <person name="Woyke T."/>
            <person name="Goodwin L."/>
            <person name="Detter C."/>
            <person name="Yavitt J.B."/>
            <person name="Zinder S.H."/>
        </authorList>
    </citation>
    <scope>NUCLEOTIDE SEQUENCE [LARGE SCALE GENOMIC DNA]</scope>
    <source>
        <strain evidence="4">ATCC BAA-1556 / DSM 19958 / E1-9c</strain>
    </source>
</reference>
<dbReference type="HOGENOM" id="CLU_059362_3_0_2"/>
<dbReference type="eggNOG" id="arCOG00288">
    <property type="taxonomic scope" value="Archaea"/>
</dbReference>
<dbReference type="InterPro" id="IPR020051">
    <property type="entry name" value="SagB-type_dehydrogenase"/>
</dbReference>
<dbReference type="EMBL" id="CP001338">
    <property type="protein sequence ID" value="ACL15587.1"/>
    <property type="molecule type" value="Genomic_DNA"/>
</dbReference>
<dbReference type="InterPro" id="IPR052544">
    <property type="entry name" value="Bacteriocin_Proc_Enz"/>
</dbReference>
<proteinExistence type="predicted"/>
<dbReference type="SUPFAM" id="SSF55469">
    <property type="entry name" value="FMN-dependent nitroreductase-like"/>
    <property type="match status" value="1"/>
</dbReference>
<feature type="domain" description="Nitroreductase" evidence="2">
    <location>
        <begin position="71"/>
        <end position="254"/>
    </location>
</feature>
<dbReference type="GO" id="GO:0016491">
    <property type="term" value="F:oxidoreductase activity"/>
    <property type="evidence" value="ECO:0007669"/>
    <property type="project" value="InterPro"/>
</dbReference>
<dbReference type="Gene3D" id="3.40.109.10">
    <property type="entry name" value="NADH Oxidase"/>
    <property type="match status" value="1"/>
</dbReference>
<dbReference type="STRING" id="521011.Mpal_0200"/>
<protein>
    <submittedName>
        <fullName evidence="3">Nitroreductase</fullName>
    </submittedName>
</protein>
<evidence type="ECO:0000256" key="1">
    <source>
        <dbReference type="SAM" id="MobiDB-lite"/>
    </source>
</evidence>
<accession>B8GJ14</accession>
<organism evidence="3 4">
    <name type="scientific">Methanosphaerula palustris (strain ATCC BAA-1556 / DSM 19958 / E1-9c)</name>
    <dbReference type="NCBI Taxonomy" id="521011"/>
    <lineage>
        <taxon>Archaea</taxon>
        <taxon>Methanobacteriati</taxon>
        <taxon>Methanobacteriota</taxon>
        <taxon>Stenosarchaea group</taxon>
        <taxon>Methanomicrobia</taxon>
        <taxon>Methanomicrobiales</taxon>
        <taxon>Methanoregulaceae</taxon>
        <taxon>Methanosphaerula</taxon>
    </lineage>
</organism>
<evidence type="ECO:0000313" key="3">
    <source>
        <dbReference type="EMBL" id="ACL15587.1"/>
    </source>
</evidence>
<evidence type="ECO:0000313" key="4">
    <source>
        <dbReference type="Proteomes" id="UP000002457"/>
    </source>
</evidence>
<feature type="region of interest" description="Disordered" evidence="1">
    <location>
        <begin position="26"/>
        <end position="56"/>
    </location>
</feature>